<evidence type="ECO:0008006" key="3">
    <source>
        <dbReference type="Google" id="ProtNLM"/>
    </source>
</evidence>
<dbReference type="OrthoDB" id="5334020at2"/>
<protein>
    <recommendedName>
        <fullName evidence="3">Tetratricopeptide repeat-like domain-containing protein</fullName>
    </recommendedName>
</protein>
<dbReference type="Proteomes" id="UP000254920">
    <property type="component" value="Unassembled WGS sequence"/>
</dbReference>
<gene>
    <name evidence="1" type="ORF">NCTC12475_01802</name>
</gene>
<proteinExistence type="predicted"/>
<dbReference type="GeneID" id="93090440"/>
<dbReference type="EMBL" id="UFVD01000001">
    <property type="protein sequence ID" value="SUX11573.1"/>
    <property type="molecule type" value="Genomic_DNA"/>
</dbReference>
<evidence type="ECO:0000313" key="2">
    <source>
        <dbReference type="Proteomes" id="UP000254920"/>
    </source>
</evidence>
<accession>A0A381DLJ3</accession>
<name>A0A381DLJ3_9BACT</name>
<keyword evidence="2" id="KW-1185">Reference proteome</keyword>
<organism evidence="1 2">
    <name type="scientific">Campylobacter sputorum subsp. sputorum</name>
    <dbReference type="NCBI Taxonomy" id="32024"/>
    <lineage>
        <taxon>Bacteria</taxon>
        <taxon>Pseudomonadati</taxon>
        <taxon>Campylobacterota</taxon>
        <taxon>Epsilonproteobacteria</taxon>
        <taxon>Campylobacterales</taxon>
        <taxon>Campylobacteraceae</taxon>
        <taxon>Campylobacter</taxon>
    </lineage>
</organism>
<sequence>MALKDNLQSIKSEISSEEQFLENMIKGERFFHKYFKSIIIILVVALSAFVIYKFVEYKKESDIISANEAYNRLFQNKEQKGDKELLKEKAPSLYAMYILSDTNSSSNLEELKNLKGVDPFLIDLAKFKTNKNNDTLLLNYAALLKGFEFIKNGDFGKADIEFSKIPMDSNLQKIIKNLKHYNGTQK</sequence>
<evidence type="ECO:0000313" key="1">
    <source>
        <dbReference type="EMBL" id="SUX11573.1"/>
    </source>
</evidence>
<dbReference type="STRING" id="32024.GCA_000788295_00473"/>
<dbReference type="RefSeq" id="WP_089182289.1">
    <property type="nucleotide sequence ID" value="NZ_CP043427.1"/>
</dbReference>
<reference evidence="1 2" key="1">
    <citation type="submission" date="2018-06" db="EMBL/GenBank/DDBJ databases">
        <authorList>
            <consortium name="Pathogen Informatics"/>
            <person name="Doyle S."/>
        </authorList>
    </citation>
    <scope>NUCLEOTIDE SEQUENCE [LARGE SCALE GENOMIC DNA]</scope>
    <source>
        <strain evidence="1 2">NCTC12475</strain>
    </source>
</reference>
<dbReference type="AlphaFoldDB" id="A0A381DLJ3"/>